<keyword evidence="1" id="KW-0472">Membrane</keyword>
<keyword evidence="1" id="KW-0812">Transmembrane</keyword>
<reference evidence="2" key="2">
    <citation type="journal article" date="2015" name="Data Brief">
        <title>Shoot transcriptome of the giant reed, Arundo donax.</title>
        <authorList>
            <person name="Barrero R.A."/>
            <person name="Guerrero F.D."/>
            <person name="Moolhuijzen P."/>
            <person name="Goolsby J.A."/>
            <person name="Tidwell J."/>
            <person name="Bellgard S.E."/>
            <person name="Bellgard M.I."/>
        </authorList>
    </citation>
    <scope>NUCLEOTIDE SEQUENCE</scope>
    <source>
        <tissue evidence="2">Shoot tissue taken approximately 20 cm above the soil surface</tissue>
    </source>
</reference>
<sequence>MGYGASNLGVVGRVATSGWPPFASSWLIGRIVSFIALIPIGIARWTMQ</sequence>
<dbReference type="EMBL" id="GBRH01259027">
    <property type="protein sequence ID" value="JAD38868.1"/>
    <property type="molecule type" value="Transcribed_RNA"/>
</dbReference>
<protein>
    <submittedName>
        <fullName evidence="2">Uncharacterized protein</fullName>
    </submittedName>
</protein>
<evidence type="ECO:0000256" key="1">
    <source>
        <dbReference type="SAM" id="Phobius"/>
    </source>
</evidence>
<evidence type="ECO:0000313" key="2">
    <source>
        <dbReference type="EMBL" id="JAD38868.1"/>
    </source>
</evidence>
<reference evidence="2" key="1">
    <citation type="submission" date="2014-09" db="EMBL/GenBank/DDBJ databases">
        <authorList>
            <person name="Magalhaes I.L.F."/>
            <person name="Oliveira U."/>
            <person name="Santos F.R."/>
            <person name="Vidigal T.H.D.A."/>
            <person name="Brescovit A.D."/>
            <person name="Santos A.J."/>
        </authorList>
    </citation>
    <scope>NUCLEOTIDE SEQUENCE</scope>
    <source>
        <tissue evidence="2">Shoot tissue taken approximately 20 cm above the soil surface</tissue>
    </source>
</reference>
<proteinExistence type="predicted"/>
<organism evidence="2">
    <name type="scientific">Arundo donax</name>
    <name type="common">Giant reed</name>
    <name type="synonym">Donax arundinaceus</name>
    <dbReference type="NCBI Taxonomy" id="35708"/>
    <lineage>
        <taxon>Eukaryota</taxon>
        <taxon>Viridiplantae</taxon>
        <taxon>Streptophyta</taxon>
        <taxon>Embryophyta</taxon>
        <taxon>Tracheophyta</taxon>
        <taxon>Spermatophyta</taxon>
        <taxon>Magnoliopsida</taxon>
        <taxon>Liliopsida</taxon>
        <taxon>Poales</taxon>
        <taxon>Poaceae</taxon>
        <taxon>PACMAD clade</taxon>
        <taxon>Arundinoideae</taxon>
        <taxon>Arundineae</taxon>
        <taxon>Arundo</taxon>
    </lineage>
</organism>
<accession>A0A0A8ZME4</accession>
<dbReference type="AlphaFoldDB" id="A0A0A8ZME4"/>
<keyword evidence="1" id="KW-1133">Transmembrane helix</keyword>
<feature type="transmembrane region" description="Helical" evidence="1">
    <location>
        <begin position="27"/>
        <end position="47"/>
    </location>
</feature>
<name>A0A0A8ZME4_ARUDO</name>